<feature type="transmembrane region" description="Helical" evidence="1">
    <location>
        <begin position="25"/>
        <end position="43"/>
    </location>
</feature>
<dbReference type="RefSeq" id="WP_016196654.1">
    <property type="nucleotide sequence ID" value="NZ_AQPN01000116.1"/>
</dbReference>
<keyword evidence="1" id="KW-0472">Membrane</keyword>
<evidence type="ECO:0000313" key="3">
    <source>
        <dbReference type="Proteomes" id="UP000014174"/>
    </source>
</evidence>
<dbReference type="EMBL" id="AQPN01000116">
    <property type="protein sequence ID" value="EOR93347.1"/>
    <property type="molecule type" value="Genomic_DNA"/>
</dbReference>
<evidence type="ECO:0000256" key="1">
    <source>
        <dbReference type="SAM" id="Phobius"/>
    </source>
</evidence>
<sequence length="191" mass="21140">MDKSNEDSQSKKSVQVRSGSPKAKGILITIVIALVLLSGIFIWKTIEINSLKKNAAKDRQTLTEQANTQIVQSHEAHLKLLAKPFVWAIRTEMMQGNISQVNLYMNEMVKEKNFQSIVVVNDKGVIVSSTDKKNEGKPFSTIGKSTDLRSNGTNLVNLNDSVLVMTSPIMGFNNRLGTLYVKYSVPPSSLK</sequence>
<dbReference type="AlphaFoldDB" id="R9GNC7"/>
<dbReference type="Gene3D" id="3.30.450.290">
    <property type="match status" value="1"/>
</dbReference>
<dbReference type="InterPro" id="IPR029151">
    <property type="entry name" value="Sensor-like_sf"/>
</dbReference>
<dbReference type="OrthoDB" id="762648at2"/>
<name>R9GNC7_9SPHI</name>
<reference evidence="2 3" key="1">
    <citation type="journal article" date="2013" name="Genome Announc.">
        <title>Draft Genome Sequence of Arcticibacter svalbardensis Strain MN12-7T, a Member of the Family Sphingobacteriaceae Isolated from an Arctic Soil Sample.</title>
        <authorList>
            <person name="Shivaji S."/>
            <person name="Ara S."/>
            <person name="Prasad S."/>
            <person name="Manasa B.P."/>
            <person name="Begum Z."/>
            <person name="Singh A."/>
            <person name="Kumar Pinnaka A."/>
        </authorList>
    </citation>
    <scope>NUCLEOTIDE SEQUENCE [LARGE SCALE GENOMIC DNA]</scope>
    <source>
        <strain evidence="2 3">MN12-7</strain>
    </source>
</reference>
<proteinExistence type="predicted"/>
<dbReference type="SUPFAM" id="SSF103190">
    <property type="entry name" value="Sensory domain-like"/>
    <property type="match status" value="1"/>
</dbReference>
<comment type="caution">
    <text evidence="2">The sequence shown here is derived from an EMBL/GenBank/DDBJ whole genome shotgun (WGS) entry which is preliminary data.</text>
</comment>
<organism evidence="2 3">
    <name type="scientific">Arcticibacter svalbardensis MN12-7</name>
    <dbReference type="NCBI Taxonomy" id="1150600"/>
    <lineage>
        <taxon>Bacteria</taxon>
        <taxon>Pseudomonadati</taxon>
        <taxon>Bacteroidota</taxon>
        <taxon>Sphingobacteriia</taxon>
        <taxon>Sphingobacteriales</taxon>
        <taxon>Sphingobacteriaceae</taxon>
        <taxon>Arcticibacter</taxon>
    </lineage>
</organism>
<protein>
    <submittedName>
        <fullName evidence="2">Uncharacterized protein</fullName>
    </submittedName>
</protein>
<keyword evidence="3" id="KW-1185">Reference proteome</keyword>
<dbReference type="STRING" id="1150600.ADIARSV_3426"/>
<keyword evidence="1" id="KW-1133">Transmembrane helix</keyword>
<gene>
    <name evidence="2" type="ORF">ADIARSV_3426</name>
</gene>
<evidence type="ECO:0000313" key="2">
    <source>
        <dbReference type="EMBL" id="EOR93347.1"/>
    </source>
</evidence>
<keyword evidence="1" id="KW-0812">Transmembrane</keyword>
<accession>R9GNC7</accession>
<dbReference type="Proteomes" id="UP000014174">
    <property type="component" value="Unassembled WGS sequence"/>
</dbReference>
<dbReference type="eggNOG" id="ENOG50330ZZ">
    <property type="taxonomic scope" value="Bacteria"/>
</dbReference>